<evidence type="ECO:0000256" key="1">
    <source>
        <dbReference type="ARBA" id="ARBA00022737"/>
    </source>
</evidence>
<dbReference type="VEuPathDB" id="FungiDB:FOZG_17926"/>
<gene>
    <name evidence="5" type="ORF">BFJ68_g14837</name>
</gene>
<feature type="repeat" description="ANK" evidence="2">
    <location>
        <begin position="1095"/>
        <end position="1119"/>
    </location>
</feature>
<dbReference type="SUPFAM" id="SSF48403">
    <property type="entry name" value="Ankyrin repeat"/>
    <property type="match status" value="1"/>
</dbReference>
<dbReference type="VEuPathDB" id="FungiDB:FOMG_18558"/>
<dbReference type="VEuPathDB" id="FungiDB:FOZG_16824"/>
<dbReference type="AlphaFoldDB" id="A0A420PS11"/>
<sequence length="1208" mass="134697">MATVPELFVAVFATASVVLVTAILICRSPGQPLKPPKTESLTPIDDIPADHTDNLDRNLKSIVEHHPVLRRDALAPKDKKSLTLRINDIPADQTDNLDRNLKSILEEVPDLQGDADTMVRRSLVPHGNDSLCATLSIVTSLSADDLSAQLRRAGNGYPYNYTCKFEGITPLYEDKNGADVDIIAVPGLGSHALGSWKSPNSDDVWLRDFLSKDVPNIRVLLYGYDTTLPGSLSKQSIEDLGGALLEQIIAYRAGDGALVRARRKRSNANSDLSKASYGLLFFGVPNLGLRNDQLRTLVRGQPNEALIHDLLVDSDSEPSTFLKRLADQFSESCKGHYRVVTFFERRLSSTLELDQDGKWRKTGRRSLLVTEKSTTSTGLVAVAEEDNIALNTDHSGLVKYDSRSQGDYIIVRERLRRLVDEARLEVAKRFAEHSLYQPQLDTKACLKSLAFEDMDGREVKIDDAAEGTCKWLFNHKTLIEWTRQHRGLLWIKGKPGSGKSTLMKYALDALPSIYGTDTLAISFFFHGRGHELQKTLLGLFRSLLHQLLCRVPGALPDLIENFEEKSKTVGEHGEKWQWHLQPLQAFLKLSLPRILRRFPVILFIDALDECGEQSAVELIGHLKHLLSSLPPTGSRFGIIFSCRHYPILELDGGLTILLDTENNADITTYVQDRFSTDPDHYIESLISGRAQGVFMWAHLVVERVLRMKRRREPRVEIEAAITQTPQNLDDLYHGLIQDVENRSVTLKLMQWICFSTRPLTASELRWAMAVDPNQTYKSLDECQGSKDFINDDDIDTRVMVLSCGLAEIVPSNNARIVQFIHQSVKDFFVERGLMALDNSTKEANLVVPVAHCRLSRTCIHYFRMAAHSHSQPFSQPDTFKFPFVRYAMKSLMSHIVLGKVAETSPRGLLDLLGWPRDSLIELWVHTYQQMEPVTADCPRSGTKLIHVISRYGLTKLASCLLQDCGEIGALNVQDSWGRTPLSWAAENGNEAVVKMLLDTGKVDVDSRDENGRSPLSWATENGNEAMVKMLLDTGKVDVDSRDENGRSPLSWAAEKGRNGNYGGILLRRAAENGHEAVVKLLLDTGKVDVDAREEYGQSPLSWAAENGHEAVVKLLLDTGKVDVDSRDKNGRSPLSWAAESGHEAMVRLLVDTGKVDMAAEDVCGLTASQFAYFNHHTKIDDLLLARGAPTIPDFYGLQALFTEPSSTI</sequence>
<organism evidence="5 6">
    <name type="scientific">Fusarium oxysporum</name>
    <name type="common">Fusarium vascular wilt</name>
    <dbReference type="NCBI Taxonomy" id="5507"/>
    <lineage>
        <taxon>Eukaryota</taxon>
        <taxon>Fungi</taxon>
        <taxon>Dikarya</taxon>
        <taxon>Ascomycota</taxon>
        <taxon>Pezizomycotina</taxon>
        <taxon>Sordariomycetes</taxon>
        <taxon>Hypocreomycetidae</taxon>
        <taxon>Hypocreales</taxon>
        <taxon>Nectriaceae</taxon>
        <taxon>Fusarium</taxon>
        <taxon>Fusarium oxysporum species complex</taxon>
    </lineage>
</organism>
<dbReference type="Proteomes" id="UP000285860">
    <property type="component" value="Unassembled WGS sequence"/>
</dbReference>
<dbReference type="PROSITE" id="PS50297">
    <property type="entry name" value="ANK_REP_REGION"/>
    <property type="match status" value="4"/>
</dbReference>
<evidence type="ECO:0000259" key="3">
    <source>
        <dbReference type="Pfam" id="PF22939"/>
    </source>
</evidence>
<feature type="repeat" description="ANK" evidence="2">
    <location>
        <begin position="976"/>
        <end position="1000"/>
    </location>
</feature>
<evidence type="ECO:0000313" key="6">
    <source>
        <dbReference type="Proteomes" id="UP000285860"/>
    </source>
</evidence>
<feature type="repeat" description="ANK" evidence="2">
    <location>
        <begin position="1129"/>
        <end position="1153"/>
    </location>
</feature>
<dbReference type="VEuPathDB" id="FungiDB:FOIG_14136"/>
<feature type="repeat" description="ANK" evidence="2">
    <location>
        <begin position="1010"/>
        <end position="1034"/>
    </location>
</feature>
<dbReference type="InterPro" id="IPR056884">
    <property type="entry name" value="NPHP3-like_N"/>
</dbReference>
<name>A0A420PS11_FUSOX</name>
<accession>A0A420PS11</accession>
<evidence type="ECO:0000313" key="5">
    <source>
        <dbReference type="EMBL" id="RKK95339.1"/>
    </source>
</evidence>
<dbReference type="SUPFAM" id="SSF52540">
    <property type="entry name" value="P-loop containing nucleoside triphosphate hydrolases"/>
    <property type="match status" value="2"/>
</dbReference>
<dbReference type="PANTHER" id="PTHR10039:SF5">
    <property type="entry name" value="NACHT DOMAIN-CONTAINING PROTEIN"/>
    <property type="match status" value="1"/>
</dbReference>
<dbReference type="Pfam" id="PF12796">
    <property type="entry name" value="Ank_2"/>
    <property type="match status" value="2"/>
</dbReference>
<dbReference type="InterPro" id="IPR036770">
    <property type="entry name" value="Ankyrin_rpt-contain_sf"/>
</dbReference>
<comment type="caution">
    <text evidence="5">The sequence shown here is derived from an EMBL/GenBank/DDBJ whole genome shotgun (WGS) entry which is preliminary data.</text>
</comment>
<feature type="domain" description="GPI inositol-deacylase winged helix" evidence="3">
    <location>
        <begin position="739"/>
        <end position="833"/>
    </location>
</feature>
<dbReference type="InterPro" id="IPR002110">
    <property type="entry name" value="Ankyrin_rpt"/>
</dbReference>
<keyword evidence="1" id="KW-0677">Repeat</keyword>
<dbReference type="Pfam" id="PF22939">
    <property type="entry name" value="WHD_GPIID"/>
    <property type="match status" value="1"/>
</dbReference>
<dbReference type="VEuPathDB" id="FungiDB:FOXG_17176"/>
<dbReference type="EMBL" id="MRCY01000135">
    <property type="protein sequence ID" value="RKK95339.1"/>
    <property type="molecule type" value="Genomic_DNA"/>
</dbReference>
<dbReference type="VEuPathDB" id="FungiDB:HZS61_017902"/>
<dbReference type="VEuPathDB" id="FungiDB:FOC4_g10008910"/>
<dbReference type="InterPro" id="IPR054471">
    <property type="entry name" value="GPIID_WHD"/>
</dbReference>
<dbReference type="Gene3D" id="1.25.40.20">
    <property type="entry name" value="Ankyrin repeat-containing domain"/>
    <property type="match status" value="2"/>
</dbReference>
<dbReference type="PROSITE" id="PS50088">
    <property type="entry name" value="ANK_REPEAT"/>
    <property type="match status" value="4"/>
</dbReference>
<dbReference type="SMART" id="SM00248">
    <property type="entry name" value="ANK"/>
    <property type="match status" value="5"/>
</dbReference>
<evidence type="ECO:0000259" key="4">
    <source>
        <dbReference type="Pfam" id="PF24883"/>
    </source>
</evidence>
<dbReference type="InterPro" id="IPR027417">
    <property type="entry name" value="P-loop_NTPase"/>
</dbReference>
<dbReference type="VEuPathDB" id="FungiDB:FOC4_g10000653"/>
<dbReference type="VEuPathDB" id="FungiDB:FOXG_22772"/>
<dbReference type="Pfam" id="PF00023">
    <property type="entry name" value="Ank"/>
    <property type="match status" value="1"/>
</dbReference>
<proteinExistence type="predicted"/>
<dbReference type="VEuPathDB" id="FungiDB:FOC1_g10006799"/>
<dbReference type="Pfam" id="PF24883">
    <property type="entry name" value="NPHP3_N"/>
    <property type="match status" value="1"/>
</dbReference>
<feature type="domain" description="Nephrocystin 3-like N-terminal" evidence="4">
    <location>
        <begin position="467"/>
        <end position="643"/>
    </location>
</feature>
<protein>
    <submittedName>
        <fullName evidence="5">Uncharacterized protein</fullName>
    </submittedName>
</protein>
<reference evidence="5 6" key="1">
    <citation type="journal article" date="2018" name="Sci. Rep.">
        <title>Characterisation of pathogen-specific regions and novel effector candidates in Fusarium oxysporum f. sp. cepae.</title>
        <authorList>
            <person name="Armitage A.D."/>
            <person name="Taylor A."/>
            <person name="Sobczyk M.K."/>
            <person name="Baxter L."/>
            <person name="Greenfield B.P."/>
            <person name="Bates H.J."/>
            <person name="Wilson F."/>
            <person name="Jackson A.C."/>
            <person name="Ott S."/>
            <person name="Harrison R.J."/>
            <person name="Clarkson J.P."/>
        </authorList>
    </citation>
    <scope>NUCLEOTIDE SEQUENCE [LARGE SCALE GENOMIC DNA]</scope>
    <source>
        <strain evidence="5 6">Fo_A28</strain>
    </source>
</reference>
<keyword evidence="2" id="KW-0040">ANK repeat</keyword>
<evidence type="ECO:0000256" key="2">
    <source>
        <dbReference type="PROSITE-ProRule" id="PRU00023"/>
    </source>
</evidence>
<dbReference type="PANTHER" id="PTHR10039">
    <property type="entry name" value="AMELOGENIN"/>
    <property type="match status" value="1"/>
</dbReference>
<dbReference type="VEuPathDB" id="FungiDB:FOC4_g10003338"/>
<dbReference type="Gene3D" id="3.40.50.300">
    <property type="entry name" value="P-loop containing nucleotide triphosphate hydrolases"/>
    <property type="match status" value="1"/>
</dbReference>